<evidence type="ECO:0000256" key="6">
    <source>
        <dbReference type="ARBA" id="ARBA00022777"/>
    </source>
</evidence>
<dbReference type="InterPro" id="IPR035965">
    <property type="entry name" value="PAS-like_dom_sf"/>
</dbReference>
<organism evidence="12 13">
    <name type="scientific">Cupriavidus oxalaticus</name>
    <dbReference type="NCBI Taxonomy" id="96344"/>
    <lineage>
        <taxon>Bacteria</taxon>
        <taxon>Pseudomonadati</taxon>
        <taxon>Pseudomonadota</taxon>
        <taxon>Betaproteobacteria</taxon>
        <taxon>Burkholderiales</taxon>
        <taxon>Burkholderiaceae</taxon>
        <taxon>Cupriavidus</taxon>
    </lineage>
</organism>
<evidence type="ECO:0000256" key="3">
    <source>
        <dbReference type="ARBA" id="ARBA00012438"/>
    </source>
</evidence>
<evidence type="ECO:0000259" key="9">
    <source>
        <dbReference type="PROSITE" id="PS50109"/>
    </source>
</evidence>
<dbReference type="PANTHER" id="PTHR43047:SF72">
    <property type="entry name" value="OSMOSENSING HISTIDINE PROTEIN KINASE SLN1"/>
    <property type="match status" value="1"/>
</dbReference>
<dbReference type="Proteomes" id="UP000295294">
    <property type="component" value="Chromosome 1"/>
</dbReference>
<evidence type="ECO:0000313" key="12">
    <source>
        <dbReference type="EMBL" id="QBY50608.1"/>
    </source>
</evidence>
<dbReference type="InterPro" id="IPR004358">
    <property type="entry name" value="Sig_transdc_His_kin-like_C"/>
</dbReference>
<dbReference type="InterPro" id="IPR003661">
    <property type="entry name" value="HisK_dim/P_dom"/>
</dbReference>
<dbReference type="InterPro" id="IPR036097">
    <property type="entry name" value="HisK_dim/P_sf"/>
</dbReference>
<feature type="region of interest" description="Disordered" evidence="8">
    <location>
        <begin position="1"/>
        <end position="26"/>
    </location>
</feature>
<dbReference type="NCBIfam" id="TIGR00229">
    <property type="entry name" value="sensory_box"/>
    <property type="match status" value="2"/>
</dbReference>
<reference evidence="12 13" key="1">
    <citation type="submission" date="2019-03" db="EMBL/GenBank/DDBJ databases">
        <title>Efficiently degradation of phenoxyalkanoic acid herbicides by Cupriavidus oxalaticus strain X32.</title>
        <authorList>
            <person name="Sheng X."/>
        </authorList>
    </citation>
    <scope>NUCLEOTIDE SEQUENCE [LARGE SCALE GENOMIC DNA]</scope>
    <source>
        <strain evidence="12 13">X32</strain>
    </source>
</reference>
<dbReference type="PROSITE" id="PS50112">
    <property type="entry name" value="PAS"/>
    <property type="match status" value="2"/>
</dbReference>
<evidence type="ECO:0000256" key="7">
    <source>
        <dbReference type="PROSITE-ProRule" id="PRU00169"/>
    </source>
</evidence>
<dbReference type="Gene3D" id="3.30.565.10">
    <property type="entry name" value="Histidine kinase-like ATPase, C-terminal domain"/>
    <property type="match status" value="1"/>
</dbReference>
<evidence type="ECO:0000259" key="10">
    <source>
        <dbReference type="PROSITE" id="PS50110"/>
    </source>
</evidence>
<dbReference type="SUPFAM" id="SSF55874">
    <property type="entry name" value="ATPase domain of HSP90 chaperone/DNA topoisomerase II/histidine kinase"/>
    <property type="match status" value="1"/>
</dbReference>
<dbReference type="SMART" id="SM00091">
    <property type="entry name" value="PAS"/>
    <property type="match status" value="2"/>
</dbReference>
<dbReference type="InterPro" id="IPR001610">
    <property type="entry name" value="PAC"/>
</dbReference>
<feature type="modified residue" description="4-aspartylphosphate" evidence="7">
    <location>
        <position position="572"/>
    </location>
</feature>
<dbReference type="SUPFAM" id="SSF52172">
    <property type="entry name" value="CheY-like"/>
    <property type="match status" value="1"/>
</dbReference>
<evidence type="ECO:0000256" key="2">
    <source>
        <dbReference type="ARBA" id="ARBA00004429"/>
    </source>
</evidence>
<dbReference type="Pfam" id="PF00512">
    <property type="entry name" value="HisKA"/>
    <property type="match status" value="1"/>
</dbReference>
<sequence>MSEPQATKGACAPHLAEAGAVPPGRVGQPTVEQYRRLLDAVEDVAVFETDAEGLIVAWPDSALRVFGYRAEDIAGRHFSCLHRADDVAAGLPLQWQQAAAQAGSARDRGWRVRRDGSQLQAACVMHASAGGFVVACRDITVQEAASDHARLAESRLQLLADNLPGTAVCELDLDGTIRSWNVGAQAVTGYTAAEAVGKPLALLYTGPDAAAGRDRAALEAARACGQWAGDERLARQDGAIVRCQTRMVLVRDAAGCPAGLLWTARDISDALRLELLESGNRRLQSFLAILGHELRNPLAPVRNAVEVIALTPDADTRIRHCAAIIDRQLRQLERLVNDLLDVGRVTAGKMKMELTPTSYNEVVGNSLEAIRPVLDAAGQQLVAELPAVSPHVRADANRLGQVLFNLLSNATKYTPRGGTVSVRVHVEPARVVTTVSDTGRGLQRAALDRIFNLFSQESEAGSRSGLGVGLALAKAVVEAHGGAIQADSAGPGKGSTFTVILPRAGAPRREAAAPAPGTPPRRRVLVVDDNADSADSMAELLIMLGHDARAAHGGYQALALAGSFRPDCVLLDLEMPDMSGYEVLQALRQTCGAQVRFLALTGRGTPDDHRRSKLAGFHAHLTKPLAIDALLRALADPATGASPSQSER</sequence>
<dbReference type="InterPro" id="IPR011006">
    <property type="entry name" value="CheY-like_superfamily"/>
</dbReference>
<dbReference type="SUPFAM" id="SSF55785">
    <property type="entry name" value="PYP-like sensor domain (PAS domain)"/>
    <property type="match status" value="2"/>
</dbReference>
<dbReference type="Pfam" id="PF02518">
    <property type="entry name" value="HATPase_c"/>
    <property type="match status" value="1"/>
</dbReference>
<feature type="domain" description="PAS" evidence="11">
    <location>
        <begin position="30"/>
        <end position="85"/>
    </location>
</feature>
<dbReference type="EMBL" id="CP038634">
    <property type="protein sequence ID" value="QBY50608.1"/>
    <property type="molecule type" value="Genomic_DNA"/>
</dbReference>
<dbReference type="PANTHER" id="PTHR43047">
    <property type="entry name" value="TWO-COMPONENT HISTIDINE PROTEIN KINASE"/>
    <property type="match status" value="1"/>
</dbReference>
<dbReference type="PROSITE" id="PS50109">
    <property type="entry name" value="HIS_KIN"/>
    <property type="match status" value="1"/>
</dbReference>
<dbReference type="EC" id="2.7.13.3" evidence="3"/>
<dbReference type="KEGG" id="cox:E0W60_05320"/>
<dbReference type="Gene3D" id="3.40.50.2300">
    <property type="match status" value="1"/>
</dbReference>
<evidence type="ECO:0000256" key="1">
    <source>
        <dbReference type="ARBA" id="ARBA00000085"/>
    </source>
</evidence>
<name>A0A4P7L517_9BURK</name>
<dbReference type="InterPro" id="IPR001789">
    <property type="entry name" value="Sig_transdc_resp-reg_receiver"/>
</dbReference>
<dbReference type="CDD" id="cd00130">
    <property type="entry name" value="PAS"/>
    <property type="match status" value="2"/>
</dbReference>
<dbReference type="GO" id="GO:0006355">
    <property type="term" value="P:regulation of DNA-templated transcription"/>
    <property type="evidence" value="ECO:0007669"/>
    <property type="project" value="InterPro"/>
</dbReference>
<dbReference type="InterPro" id="IPR003594">
    <property type="entry name" value="HATPase_dom"/>
</dbReference>
<dbReference type="InterPro" id="IPR000014">
    <property type="entry name" value="PAS"/>
</dbReference>
<comment type="catalytic activity">
    <reaction evidence="1">
        <text>ATP + protein L-histidine = ADP + protein N-phospho-L-histidine.</text>
        <dbReference type="EC" id="2.7.13.3"/>
    </reaction>
</comment>
<evidence type="ECO:0000259" key="11">
    <source>
        <dbReference type="PROSITE" id="PS50112"/>
    </source>
</evidence>
<dbReference type="RefSeq" id="WP_135703257.1">
    <property type="nucleotide sequence ID" value="NZ_CP038634.1"/>
</dbReference>
<keyword evidence="4 7" id="KW-0597">Phosphoprotein</keyword>
<dbReference type="OrthoDB" id="9768069at2"/>
<dbReference type="CDD" id="cd17580">
    <property type="entry name" value="REC_2_DhkD-like"/>
    <property type="match status" value="1"/>
</dbReference>
<dbReference type="STRING" id="1349762.GCA_001592245_00930"/>
<dbReference type="PRINTS" id="PR00344">
    <property type="entry name" value="BCTRLSENSOR"/>
</dbReference>
<proteinExistence type="predicted"/>
<dbReference type="SMART" id="SM00387">
    <property type="entry name" value="HATPase_c"/>
    <property type="match status" value="1"/>
</dbReference>
<dbReference type="SMART" id="SM00086">
    <property type="entry name" value="PAC"/>
    <property type="match status" value="1"/>
</dbReference>
<evidence type="ECO:0000313" key="13">
    <source>
        <dbReference type="Proteomes" id="UP000295294"/>
    </source>
</evidence>
<dbReference type="InterPro" id="IPR013767">
    <property type="entry name" value="PAS_fold"/>
</dbReference>
<dbReference type="GO" id="GO:0009927">
    <property type="term" value="F:histidine phosphotransfer kinase activity"/>
    <property type="evidence" value="ECO:0007669"/>
    <property type="project" value="TreeGrafter"/>
</dbReference>
<feature type="domain" description="Histidine kinase" evidence="9">
    <location>
        <begin position="289"/>
        <end position="505"/>
    </location>
</feature>
<feature type="domain" description="PAS" evidence="11">
    <location>
        <begin position="152"/>
        <end position="208"/>
    </location>
</feature>
<dbReference type="CDD" id="cd00082">
    <property type="entry name" value="HisKA"/>
    <property type="match status" value="1"/>
</dbReference>
<feature type="domain" description="Response regulatory" evidence="10">
    <location>
        <begin position="523"/>
        <end position="638"/>
    </location>
</feature>
<keyword evidence="6" id="KW-0418">Kinase</keyword>
<dbReference type="AlphaFoldDB" id="A0A4P7L517"/>
<dbReference type="InterPro" id="IPR005467">
    <property type="entry name" value="His_kinase_dom"/>
</dbReference>
<dbReference type="InterPro" id="IPR036890">
    <property type="entry name" value="HATPase_C_sf"/>
</dbReference>
<dbReference type="Gene3D" id="3.30.450.20">
    <property type="entry name" value="PAS domain"/>
    <property type="match status" value="2"/>
</dbReference>
<evidence type="ECO:0000256" key="5">
    <source>
        <dbReference type="ARBA" id="ARBA00022679"/>
    </source>
</evidence>
<dbReference type="FunFam" id="3.30.565.10:FF:000006">
    <property type="entry name" value="Sensor histidine kinase WalK"/>
    <property type="match status" value="1"/>
</dbReference>
<dbReference type="GO" id="GO:0005886">
    <property type="term" value="C:plasma membrane"/>
    <property type="evidence" value="ECO:0007669"/>
    <property type="project" value="UniProtKB-SubCell"/>
</dbReference>
<evidence type="ECO:0000256" key="4">
    <source>
        <dbReference type="ARBA" id="ARBA00022553"/>
    </source>
</evidence>
<evidence type="ECO:0000256" key="8">
    <source>
        <dbReference type="SAM" id="MobiDB-lite"/>
    </source>
</evidence>
<dbReference type="SMART" id="SM00448">
    <property type="entry name" value="REC"/>
    <property type="match status" value="1"/>
</dbReference>
<dbReference type="Pfam" id="PF00989">
    <property type="entry name" value="PAS"/>
    <property type="match status" value="2"/>
</dbReference>
<accession>A0A4P7L517</accession>
<dbReference type="Gene3D" id="1.10.287.130">
    <property type="match status" value="1"/>
</dbReference>
<keyword evidence="5" id="KW-0808">Transferase</keyword>
<dbReference type="Pfam" id="PF00072">
    <property type="entry name" value="Response_reg"/>
    <property type="match status" value="1"/>
</dbReference>
<dbReference type="PROSITE" id="PS50110">
    <property type="entry name" value="RESPONSE_REGULATORY"/>
    <property type="match status" value="1"/>
</dbReference>
<dbReference type="SMART" id="SM00388">
    <property type="entry name" value="HisKA"/>
    <property type="match status" value="1"/>
</dbReference>
<comment type="subcellular location">
    <subcellularLocation>
        <location evidence="2">Cell inner membrane</location>
        <topology evidence="2">Multi-pass membrane protein</topology>
    </subcellularLocation>
</comment>
<dbReference type="GO" id="GO:0000155">
    <property type="term" value="F:phosphorelay sensor kinase activity"/>
    <property type="evidence" value="ECO:0007669"/>
    <property type="project" value="InterPro"/>
</dbReference>
<dbReference type="SUPFAM" id="SSF47384">
    <property type="entry name" value="Homodimeric domain of signal transducing histidine kinase"/>
    <property type="match status" value="1"/>
</dbReference>
<gene>
    <name evidence="12" type="ORF">E0W60_05320</name>
</gene>
<protein>
    <recommendedName>
        <fullName evidence="3">histidine kinase</fullName>
        <ecNumber evidence="3">2.7.13.3</ecNumber>
    </recommendedName>
</protein>